<reference evidence="3" key="1">
    <citation type="journal article" date="2014" name="Front. Microbiol.">
        <title>High frequency of phylogenetically diverse reductive dehalogenase-homologous genes in deep subseafloor sedimentary metagenomes.</title>
        <authorList>
            <person name="Kawai M."/>
            <person name="Futagami T."/>
            <person name="Toyoda A."/>
            <person name="Takaki Y."/>
            <person name="Nishi S."/>
            <person name="Hori S."/>
            <person name="Arai W."/>
            <person name="Tsubouchi T."/>
            <person name="Morono Y."/>
            <person name="Uchiyama I."/>
            <person name="Ito T."/>
            <person name="Fujiyama A."/>
            <person name="Inagaki F."/>
            <person name="Takami H."/>
        </authorList>
    </citation>
    <scope>NUCLEOTIDE SEQUENCE</scope>
    <source>
        <strain evidence="3">Expedition CK06-06</strain>
    </source>
</reference>
<dbReference type="Pfam" id="PF07637">
    <property type="entry name" value="PSD5"/>
    <property type="match status" value="1"/>
</dbReference>
<evidence type="ECO:0000313" key="3">
    <source>
        <dbReference type="EMBL" id="GAG66789.1"/>
    </source>
</evidence>
<dbReference type="InterPro" id="IPR013036">
    <property type="entry name" value="DUF1587"/>
</dbReference>
<feature type="non-terminal residue" evidence="3">
    <location>
        <position position="301"/>
    </location>
</feature>
<feature type="domain" description="DUF1595" evidence="2">
    <location>
        <begin position="242"/>
        <end position="286"/>
    </location>
</feature>
<name>X0ZC21_9ZZZZ</name>
<protein>
    <submittedName>
        <fullName evidence="3">Uncharacterized protein</fullName>
    </submittedName>
</protein>
<sequence length="301" mass="34145">RLNRRQFNYAIHDLFGLEGDFASSFPDDAVEHGFNNIGSGLVLSASQLQAYMKVADVILDKAIVTGERPRTHTASFTLNDVNPEFRRLLRSKHDGDGVIVMRYGFPKLRGKIAPIDGKYRLRVTAYAVRNEGKYLRLEVQHGKFRNRSVVPPVDGRLEVVDDKPKTFEFVASLKQRDVFALYPPDLTNWMREEDVAAYDGPGIAIKKIEFEGPLFDTWPPKSHRVIFGDSIKDNHSDKEVVEILRRFATSAFRRPAPEREVQAYFKLYQQARHDGDESLPALKHSLASCSLILLAPRMSGS</sequence>
<dbReference type="EMBL" id="BART01004132">
    <property type="protein sequence ID" value="GAG66789.1"/>
    <property type="molecule type" value="Genomic_DNA"/>
</dbReference>
<comment type="caution">
    <text evidence="3">The sequence shown here is derived from an EMBL/GenBank/DDBJ whole genome shotgun (WGS) entry which is preliminary data.</text>
</comment>
<accession>X0ZC21</accession>
<feature type="non-terminal residue" evidence="3">
    <location>
        <position position="1"/>
    </location>
</feature>
<organism evidence="3">
    <name type="scientific">marine sediment metagenome</name>
    <dbReference type="NCBI Taxonomy" id="412755"/>
    <lineage>
        <taxon>unclassified sequences</taxon>
        <taxon>metagenomes</taxon>
        <taxon>ecological metagenomes</taxon>
    </lineage>
</organism>
<feature type="domain" description="DUF1587" evidence="1">
    <location>
        <begin position="1"/>
        <end position="63"/>
    </location>
</feature>
<dbReference type="AlphaFoldDB" id="X0ZC21"/>
<proteinExistence type="predicted"/>
<gene>
    <name evidence="3" type="ORF">S01H4_10663</name>
</gene>
<evidence type="ECO:0000259" key="1">
    <source>
        <dbReference type="Pfam" id="PF07626"/>
    </source>
</evidence>
<dbReference type="InterPro" id="IPR013043">
    <property type="entry name" value="DUF1595"/>
</dbReference>
<evidence type="ECO:0000259" key="2">
    <source>
        <dbReference type="Pfam" id="PF07637"/>
    </source>
</evidence>
<dbReference type="Pfam" id="PF07626">
    <property type="entry name" value="PSD3"/>
    <property type="match status" value="1"/>
</dbReference>